<dbReference type="HAMAP" id="MF_01328_B">
    <property type="entry name" value="Ribosomal_uL4_B"/>
    <property type="match status" value="1"/>
</dbReference>
<gene>
    <name evidence="5" type="primary">rplD</name>
    <name evidence="7" type="ORF">JGI1_00210</name>
</gene>
<keyword evidence="3 5" id="KW-0687">Ribonucleoprotein</keyword>
<dbReference type="STRING" id="1643428.GCA_001442855_00199"/>
<dbReference type="InterPro" id="IPR002136">
    <property type="entry name" value="Ribosomal_uL4"/>
</dbReference>
<dbReference type="PANTHER" id="PTHR10746">
    <property type="entry name" value="50S RIBOSOMAL PROTEIN L4"/>
    <property type="match status" value="1"/>
</dbReference>
<evidence type="ECO:0000256" key="6">
    <source>
        <dbReference type="SAM" id="MobiDB-lite"/>
    </source>
</evidence>
<dbReference type="RefSeq" id="WP_140944011.1">
    <property type="nucleotide sequence ID" value="NZ_FAOO01000001.1"/>
</dbReference>
<evidence type="ECO:0000313" key="7">
    <source>
        <dbReference type="EMBL" id="CUU01231.1"/>
    </source>
</evidence>
<sequence length="209" mass="23630">MKIEVYKIDGTRTGEFVELRPDIFEIKPNDHAIYLAVKAYLANQRQGTHKTKTRGEVRGGGRKPWPQKHTGRARAGSIRSPLWVGGGTVFGPVPRDYSLDLPKKVKQLARKSALSYKLKDEQIIVVEDFTFEQPKTKQMIEILKAFNLLNKKVLLLTAKTDVNVYKSGRNIPGLNILEAYKASTYDILNNQMILIQKSAVDVLQSTFTE</sequence>
<dbReference type="Gene3D" id="3.40.1370.10">
    <property type="match status" value="1"/>
</dbReference>
<accession>A0A0S4MTE0</accession>
<dbReference type="SUPFAM" id="SSF52166">
    <property type="entry name" value="Ribosomal protein L4"/>
    <property type="match status" value="1"/>
</dbReference>
<comment type="function">
    <text evidence="5">One of the primary rRNA binding proteins, this protein initially binds near the 5'-end of the 23S rRNA. It is important during the early stages of 50S assembly. It makes multiple contacts with different domains of the 23S rRNA in the assembled 50S subunit and ribosome.</text>
</comment>
<name>A0A0S4MTE0_9BACT</name>
<reference evidence="8" key="1">
    <citation type="submission" date="2015-11" db="EMBL/GenBank/DDBJ databases">
        <authorList>
            <person name="Varghese N."/>
        </authorList>
    </citation>
    <scope>NUCLEOTIDE SEQUENCE [LARGE SCALE GENOMIC DNA]</scope>
</reference>
<evidence type="ECO:0000256" key="5">
    <source>
        <dbReference type="HAMAP-Rule" id="MF_01328"/>
    </source>
</evidence>
<dbReference type="Pfam" id="PF00573">
    <property type="entry name" value="Ribosomal_L4"/>
    <property type="match status" value="1"/>
</dbReference>
<dbReference type="AlphaFoldDB" id="A0A0S4MTE0"/>
<evidence type="ECO:0000313" key="8">
    <source>
        <dbReference type="Proteomes" id="UP000320623"/>
    </source>
</evidence>
<comment type="similarity">
    <text evidence="1 5">Belongs to the universal ribosomal protein uL4 family.</text>
</comment>
<feature type="region of interest" description="Disordered" evidence="6">
    <location>
        <begin position="45"/>
        <end position="72"/>
    </location>
</feature>
<keyword evidence="8" id="KW-1185">Reference proteome</keyword>
<dbReference type="GO" id="GO:0005840">
    <property type="term" value="C:ribosome"/>
    <property type="evidence" value="ECO:0007669"/>
    <property type="project" value="UniProtKB-KW"/>
</dbReference>
<comment type="function">
    <text evidence="5">Forms part of the polypeptide exit tunnel.</text>
</comment>
<evidence type="ECO:0000256" key="1">
    <source>
        <dbReference type="ARBA" id="ARBA00010528"/>
    </source>
</evidence>
<keyword evidence="5" id="KW-0694">RNA-binding</keyword>
<dbReference type="NCBIfam" id="TIGR03953">
    <property type="entry name" value="rplD_bact"/>
    <property type="match status" value="1"/>
</dbReference>
<evidence type="ECO:0000256" key="2">
    <source>
        <dbReference type="ARBA" id="ARBA00022980"/>
    </source>
</evidence>
<dbReference type="EMBL" id="FAOO01000001">
    <property type="protein sequence ID" value="CUU01231.1"/>
    <property type="molecule type" value="Genomic_DNA"/>
</dbReference>
<dbReference type="GO" id="GO:0003735">
    <property type="term" value="F:structural constituent of ribosome"/>
    <property type="evidence" value="ECO:0007669"/>
    <property type="project" value="InterPro"/>
</dbReference>
<dbReference type="Proteomes" id="UP000320623">
    <property type="component" value="Unassembled WGS sequence"/>
</dbReference>
<protein>
    <recommendedName>
        <fullName evidence="4 5">Large ribosomal subunit protein uL4</fullName>
    </recommendedName>
</protein>
<dbReference type="GO" id="GO:0006412">
    <property type="term" value="P:translation"/>
    <property type="evidence" value="ECO:0007669"/>
    <property type="project" value="UniProtKB-UniRule"/>
</dbReference>
<keyword evidence="5" id="KW-0699">rRNA-binding</keyword>
<dbReference type="PANTHER" id="PTHR10746:SF6">
    <property type="entry name" value="LARGE RIBOSOMAL SUBUNIT PROTEIN UL4M"/>
    <property type="match status" value="1"/>
</dbReference>
<dbReference type="OrthoDB" id="9803201at2"/>
<proteinExistence type="inferred from homology"/>
<dbReference type="InterPro" id="IPR013005">
    <property type="entry name" value="Ribosomal_uL4-like"/>
</dbReference>
<dbReference type="GO" id="GO:1990904">
    <property type="term" value="C:ribonucleoprotein complex"/>
    <property type="evidence" value="ECO:0007669"/>
    <property type="project" value="UniProtKB-KW"/>
</dbReference>
<dbReference type="GO" id="GO:0019843">
    <property type="term" value="F:rRNA binding"/>
    <property type="evidence" value="ECO:0007669"/>
    <property type="project" value="UniProtKB-UniRule"/>
</dbReference>
<keyword evidence="2 5" id="KW-0689">Ribosomal protein</keyword>
<organism evidence="7 8">
    <name type="scientific">Candidatus Thermokryptus mobilis</name>
    <dbReference type="NCBI Taxonomy" id="1643428"/>
    <lineage>
        <taxon>Bacteria</taxon>
        <taxon>Pseudomonadati</taxon>
        <taxon>Candidatus Kryptoniota</taxon>
        <taxon>Candidatus Thermokryptus</taxon>
    </lineage>
</organism>
<dbReference type="InterPro" id="IPR023574">
    <property type="entry name" value="Ribosomal_uL4_dom_sf"/>
</dbReference>
<evidence type="ECO:0000256" key="4">
    <source>
        <dbReference type="ARBA" id="ARBA00035244"/>
    </source>
</evidence>
<comment type="subunit">
    <text evidence="5">Part of the 50S ribosomal subunit.</text>
</comment>
<evidence type="ECO:0000256" key="3">
    <source>
        <dbReference type="ARBA" id="ARBA00023274"/>
    </source>
</evidence>